<feature type="transmembrane region" description="Helical" evidence="1">
    <location>
        <begin position="32"/>
        <end position="50"/>
    </location>
</feature>
<evidence type="ECO:0000313" key="3">
    <source>
        <dbReference type="EMBL" id="SHH51821.1"/>
    </source>
</evidence>
<evidence type="ECO:0000313" key="4">
    <source>
        <dbReference type="Proteomes" id="UP000184526"/>
    </source>
</evidence>
<keyword evidence="1" id="KW-0812">Transmembrane</keyword>
<dbReference type="CDD" id="cd08579">
    <property type="entry name" value="GDPD_memb_like"/>
    <property type="match status" value="1"/>
</dbReference>
<dbReference type="Pfam" id="PF10110">
    <property type="entry name" value="GPDPase_memb"/>
    <property type="match status" value="1"/>
</dbReference>
<feature type="transmembrane region" description="Helical" evidence="1">
    <location>
        <begin position="127"/>
        <end position="146"/>
    </location>
</feature>
<evidence type="ECO:0000256" key="1">
    <source>
        <dbReference type="SAM" id="Phobius"/>
    </source>
</evidence>
<feature type="transmembrane region" description="Helical" evidence="1">
    <location>
        <begin position="222"/>
        <end position="255"/>
    </location>
</feature>
<feature type="domain" description="GP-PDE" evidence="2">
    <location>
        <begin position="362"/>
        <end position="589"/>
    </location>
</feature>
<dbReference type="AlphaFoldDB" id="A0A1M5TMD2"/>
<dbReference type="GO" id="GO:0008081">
    <property type="term" value="F:phosphoric diester hydrolase activity"/>
    <property type="evidence" value="ECO:0007669"/>
    <property type="project" value="InterPro"/>
</dbReference>
<name>A0A1M5TMD2_9CLOT</name>
<dbReference type="EMBL" id="FQXP01000003">
    <property type="protein sequence ID" value="SHH51821.1"/>
    <property type="molecule type" value="Genomic_DNA"/>
</dbReference>
<dbReference type="PROSITE" id="PS51704">
    <property type="entry name" value="GP_PDE"/>
    <property type="match status" value="1"/>
</dbReference>
<reference evidence="3 4" key="1">
    <citation type="submission" date="2016-11" db="EMBL/GenBank/DDBJ databases">
        <authorList>
            <person name="Jaros S."/>
            <person name="Januszkiewicz K."/>
            <person name="Wedrychowicz H."/>
        </authorList>
    </citation>
    <scope>NUCLEOTIDE SEQUENCE [LARGE SCALE GENOMIC DNA]</scope>
    <source>
        <strain evidence="3 4">DSM 3089</strain>
    </source>
</reference>
<keyword evidence="1" id="KW-0472">Membrane</keyword>
<dbReference type="Proteomes" id="UP000184526">
    <property type="component" value="Unassembled WGS sequence"/>
</dbReference>
<feature type="transmembrane region" description="Helical" evidence="1">
    <location>
        <begin position="335"/>
        <end position="355"/>
    </location>
</feature>
<dbReference type="GO" id="GO:0006629">
    <property type="term" value="P:lipid metabolic process"/>
    <property type="evidence" value="ECO:0007669"/>
    <property type="project" value="InterPro"/>
</dbReference>
<dbReference type="Gene3D" id="3.20.20.190">
    <property type="entry name" value="Phosphatidylinositol (PI) phosphodiesterase"/>
    <property type="match status" value="1"/>
</dbReference>
<dbReference type="PANTHER" id="PTHR46211:SF8">
    <property type="entry name" value="PHOSPHODIESTERASE"/>
    <property type="match status" value="1"/>
</dbReference>
<evidence type="ECO:0000259" key="2">
    <source>
        <dbReference type="PROSITE" id="PS51704"/>
    </source>
</evidence>
<organism evidence="3 4">
    <name type="scientific">Clostridium collagenovorans DSM 3089</name>
    <dbReference type="NCBI Taxonomy" id="1121306"/>
    <lineage>
        <taxon>Bacteria</taxon>
        <taxon>Bacillati</taxon>
        <taxon>Bacillota</taxon>
        <taxon>Clostridia</taxon>
        <taxon>Eubacteriales</taxon>
        <taxon>Clostridiaceae</taxon>
        <taxon>Clostridium</taxon>
    </lineage>
</organism>
<protein>
    <submittedName>
        <fullName evidence="3">Glycerophosphoryl diester phosphodiesterase</fullName>
    </submittedName>
</protein>
<dbReference type="InterPro" id="IPR030395">
    <property type="entry name" value="GP_PDE_dom"/>
</dbReference>
<dbReference type="PANTHER" id="PTHR46211">
    <property type="entry name" value="GLYCEROPHOSPHORYL DIESTER PHOSPHODIESTERASE"/>
    <property type="match status" value="1"/>
</dbReference>
<accession>A0A1M5TMD2</accession>
<feature type="transmembrane region" description="Helical" evidence="1">
    <location>
        <begin position="176"/>
        <end position="201"/>
    </location>
</feature>
<sequence length="599" mass="68149">MRNLKETSVFKLVLESYKVLKETFVANLHFELIYKAITLALFIPIISIIFNKIVSLAGIENITNYALIRFIFSKYGFLSFIILVPMAIILIYIEFSVLIIIAYYGSNHEKIRVRDAFLKSITNMPSLTIYGILTMGMYLLILFPIFSSGFGSSLLPSLEIPNFISAELFKTLGGGALYICILCFVVYLNIKWIFALPILVLEEKKNFLEAIKKSSKIAKHNYFYILGTFLVGFIFFIVVIVASVVLISIIGVIAVKLLPNSSEFWAQFENFFSVVIAFFIYLATFIMAPIYITIVVKIYLKRESDSVTIYLDNINTKTLKSEENIKFIKKNKLSLINFFLIVICLLYLVGKVAILSPSFGYMTTIAHRGDTNFGVENTIDSIYGAIKSKADYAEIDLVETKDNKIVVLHDSNLKRLAGLNKNVWDLTLEELKELTLSQNGFEGKISTLDEVLKYSYDKINLLIEIKLTGKESTNFIDNVIDTIKKNNFTEKCLIQSLDYDVIQEVKEKAKDIKVGYVIFAKVTDITSLKADFLVMEESIVNEKTVALCRILNKPLYVWTVNKESSMKNFYMMGVDGLITDYPSQVINVVEELKNNQDNF</sequence>
<gene>
    <name evidence="3" type="ORF">SAMN02745196_00639</name>
</gene>
<feature type="transmembrane region" description="Helical" evidence="1">
    <location>
        <begin position="89"/>
        <end position="106"/>
    </location>
</feature>
<keyword evidence="4" id="KW-1185">Reference proteome</keyword>
<dbReference type="RefSeq" id="WP_072829972.1">
    <property type="nucleotide sequence ID" value="NZ_FQXP01000003.1"/>
</dbReference>
<dbReference type="SUPFAM" id="SSF51695">
    <property type="entry name" value="PLC-like phosphodiesterases"/>
    <property type="match status" value="1"/>
</dbReference>
<dbReference type="InterPro" id="IPR018476">
    <property type="entry name" value="GlyceroP-diester-Pdiesterase_M"/>
</dbReference>
<dbReference type="STRING" id="1121306.SAMN02745196_00639"/>
<dbReference type="InterPro" id="IPR017946">
    <property type="entry name" value="PLC-like_Pdiesterase_TIM-brl"/>
</dbReference>
<feature type="transmembrane region" description="Helical" evidence="1">
    <location>
        <begin position="275"/>
        <end position="300"/>
    </location>
</feature>
<dbReference type="Pfam" id="PF03009">
    <property type="entry name" value="GDPD"/>
    <property type="match status" value="1"/>
</dbReference>
<proteinExistence type="predicted"/>
<keyword evidence="1" id="KW-1133">Transmembrane helix</keyword>
<dbReference type="OrthoDB" id="384721at2"/>